<dbReference type="AlphaFoldDB" id="A0A1F6ET52"/>
<protein>
    <recommendedName>
        <fullName evidence="3">Pyrroline-5-carboxylate reductase catalytic N-terminal domain-containing protein</fullName>
    </recommendedName>
</protein>
<reference evidence="1 2" key="1">
    <citation type="journal article" date="2016" name="Nat. Commun.">
        <title>Thousands of microbial genomes shed light on interconnected biogeochemical processes in an aquifer system.</title>
        <authorList>
            <person name="Anantharaman K."/>
            <person name="Brown C.T."/>
            <person name="Hug L.A."/>
            <person name="Sharon I."/>
            <person name="Castelle C.J."/>
            <person name="Probst A.J."/>
            <person name="Thomas B.C."/>
            <person name="Singh A."/>
            <person name="Wilkins M.J."/>
            <person name="Karaoz U."/>
            <person name="Brodie E.L."/>
            <person name="Williams K.H."/>
            <person name="Hubbard S.S."/>
            <person name="Banfield J.F."/>
        </authorList>
    </citation>
    <scope>NUCLEOTIDE SEQUENCE [LARGE SCALE GENOMIC DNA]</scope>
</reference>
<evidence type="ECO:0000313" key="1">
    <source>
        <dbReference type="EMBL" id="OGG76814.1"/>
    </source>
</evidence>
<dbReference type="Gene3D" id="3.40.50.720">
    <property type="entry name" value="NAD(P)-binding Rossmann-like Domain"/>
    <property type="match status" value="1"/>
</dbReference>
<name>A0A1F6ET52_9BACT</name>
<dbReference type="SUPFAM" id="SSF51735">
    <property type="entry name" value="NAD(P)-binding Rossmann-fold domains"/>
    <property type="match status" value="1"/>
</dbReference>
<dbReference type="Proteomes" id="UP000177215">
    <property type="component" value="Unassembled WGS sequence"/>
</dbReference>
<comment type="caution">
    <text evidence="1">The sequence shown here is derived from an EMBL/GenBank/DDBJ whole genome shotgun (WGS) entry which is preliminary data.</text>
</comment>
<evidence type="ECO:0008006" key="3">
    <source>
        <dbReference type="Google" id="ProtNLM"/>
    </source>
</evidence>
<accession>A0A1F6ET52</accession>
<sequence length="263" mass="28741">MVEKMPQGDKGRDGAIEPMPGTTVSIFGAQGHLGHNLSERLNEIKPPSARIVGTVDKDHNAELATSADLAIIAVQPKFVRGLLNNIGPSLKPDAQVLSFAIGTSLDELQKMSGRPAARAMCDTWFQFVAFTAGKEFDRSKHEFIFNNLARVKSYVLATEKEFDAFSVNLIQLYAPVFLKACGEMDSIDTHLQYLAPRFGLPAERLAACLPTGDPQEQLRAFATPGGVTEAAIVALRSRHSITPEELAQVVLNKIEEIRKRNLS</sequence>
<dbReference type="EMBL" id="MFMC01000037">
    <property type="protein sequence ID" value="OGG76814.1"/>
    <property type="molecule type" value="Genomic_DNA"/>
</dbReference>
<dbReference type="STRING" id="1798515.A3B35_00415"/>
<gene>
    <name evidence="1" type="ORF">A3B35_00415</name>
</gene>
<proteinExistence type="predicted"/>
<organism evidence="1 2">
    <name type="scientific">Candidatus Kaiserbacteria bacterium RIFCSPLOWO2_01_FULL_54_24</name>
    <dbReference type="NCBI Taxonomy" id="1798515"/>
    <lineage>
        <taxon>Bacteria</taxon>
        <taxon>Candidatus Kaiseribacteriota</taxon>
    </lineage>
</organism>
<dbReference type="InterPro" id="IPR036291">
    <property type="entry name" value="NAD(P)-bd_dom_sf"/>
</dbReference>
<evidence type="ECO:0000313" key="2">
    <source>
        <dbReference type="Proteomes" id="UP000177215"/>
    </source>
</evidence>